<evidence type="ECO:0000256" key="4">
    <source>
        <dbReference type="PROSITE-ProRule" id="PRU00283"/>
    </source>
</evidence>
<dbReference type="InterPro" id="IPR027640">
    <property type="entry name" value="Kinesin-like_fam"/>
</dbReference>
<feature type="region of interest" description="Disordered" evidence="6">
    <location>
        <begin position="845"/>
        <end position="962"/>
    </location>
</feature>
<evidence type="ECO:0000313" key="8">
    <source>
        <dbReference type="EMBL" id="POY71351.1"/>
    </source>
</evidence>
<sequence length="1042" mass="110619">MSSSISVAVRVRPFSEKERQLVNSNYDAGPTLFSSDAGAVASTSNATASYTTPQPSRGPGSLRKVLKVLDERILVFDPPESNAIASFQKSNFPMQGKKTKDIRFCFDRVFDEDCGQEEVYDGSAKELVGHVMDGFHSTVFAYGATGCGKTHTISGSAAQPGIVFLIMKDLFARIAARSDEVDFSLTVSYLEIYNETIRDLLAPESGVLQLRDSQEGMATPANLSTKEPTCAHDVVEWITLGNSNRTVNFTEANATSSRSHAVLRVTVTQKPKGGGLTDTSTSACLSVIDLAGSERASVTKNRGERLNEGANINRSLLALGNCINALCDPRKRGHVPYRDSKLTRLLKQSLGGNCKTVMIVCVSPSSAHYDETHNTLQYANRAKEIKTKAIRNVISVDRHVAQYCQQIMEQQQLIDNLKRQIAEQNAHAAVVDRAEEERALQTALRQVQAKWNDLLAAREAAERRRSEESLHGRTMPILEDWRKTVQRELGARSQSVDAAASIRIEAECDTVVADFSSKLHRPDVGSSSPKVAQDAYDRASTAARSALASRPGVAACLDAELRSLDARLESSCAGVRAVLAEKAATTQAEAIRALGEVLGHVLSAKDIAAPLDLAVILDKASRSATAAFVGAPSPRSQTASLKRDSSGHSLADPWRDLGSSVALSDSGQGAAGPTARRSPKKPVSLGRSSPERKKAKTVQWSDDIGEELEEIKYSSPALSSASSTPSFGAPSPRPSTQMWTLPSTFAANSDSSKAAELMALKASTAMRGSNRPLSTRPPTLAAVTESPSAFSLLRDETMPPPPVPSSASAPRSPFADLNNSSFLNPEMSFSMAPSSTGLVAPLVSKGTNSGLAPPTPSFKQRRTSHIGPMRSEKAMRRLSVGNRPPRPSLTPDAAGANTMEKATMPPPTLAAAGAARRPARLATSSSSSLSVPSLHLPPASARKSPRKPLARAPRPSMQPTARRLSTMPTGLAAAAGMQPTTAAPVVFGGKSAARIAARRESRLSGGNTSGNGSTILANLPHGTPASAALTARKDSPSGSAWR</sequence>
<feature type="compositionally biased region" description="Low complexity" evidence="6">
    <location>
        <begin position="1003"/>
        <end position="1014"/>
    </location>
</feature>
<keyword evidence="4" id="KW-0547">Nucleotide-binding</keyword>
<dbReference type="Pfam" id="PF00225">
    <property type="entry name" value="Kinesin"/>
    <property type="match status" value="1"/>
</dbReference>
<dbReference type="InterPro" id="IPR027417">
    <property type="entry name" value="P-loop_NTPase"/>
</dbReference>
<comment type="caution">
    <text evidence="8">The sequence shown here is derived from an EMBL/GenBank/DDBJ whole genome shotgun (WGS) entry which is preliminary data.</text>
</comment>
<dbReference type="AlphaFoldDB" id="A0A2S5B3T1"/>
<evidence type="ECO:0000256" key="3">
    <source>
        <dbReference type="ARBA" id="ARBA00023175"/>
    </source>
</evidence>
<feature type="compositionally biased region" description="Low complexity" evidence="6">
    <location>
        <begin position="909"/>
        <end position="941"/>
    </location>
</feature>
<evidence type="ECO:0000259" key="7">
    <source>
        <dbReference type="PROSITE" id="PS50067"/>
    </source>
</evidence>
<feature type="region of interest" description="Disordered" evidence="6">
    <location>
        <begin position="997"/>
        <end position="1042"/>
    </location>
</feature>
<dbReference type="GO" id="GO:0007018">
    <property type="term" value="P:microtubule-based movement"/>
    <property type="evidence" value="ECO:0007669"/>
    <property type="project" value="InterPro"/>
</dbReference>
<dbReference type="GO" id="GO:0008017">
    <property type="term" value="F:microtubule binding"/>
    <property type="evidence" value="ECO:0007669"/>
    <property type="project" value="InterPro"/>
</dbReference>
<evidence type="ECO:0000313" key="9">
    <source>
        <dbReference type="Proteomes" id="UP000237144"/>
    </source>
</evidence>
<dbReference type="GO" id="GO:0003777">
    <property type="term" value="F:microtubule motor activity"/>
    <property type="evidence" value="ECO:0007669"/>
    <property type="project" value="InterPro"/>
</dbReference>
<dbReference type="InterPro" id="IPR036961">
    <property type="entry name" value="Kinesin_motor_dom_sf"/>
</dbReference>
<protein>
    <recommendedName>
        <fullName evidence="7">Kinesin motor domain-containing protein</fullName>
    </recommendedName>
</protein>
<dbReference type="Proteomes" id="UP000237144">
    <property type="component" value="Unassembled WGS sequence"/>
</dbReference>
<keyword evidence="1" id="KW-0493">Microtubule</keyword>
<evidence type="ECO:0000256" key="1">
    <source>
        <dbReference type="ARBA" id="ARBA00022701"/>
    </source>
</evidence>
<dbReference type="GO" id="GO:0005874">
    <property type="term" value="C:microtubule"/>
    <property type="evidence" value="ECO:0007669"/>
    <property type="project" value="UniProtKB-KW"/>
</dbReference>
<name>A0A2S5B3T1_9BASI</name>
<feature type="region of interest" description="Disordered" evidence="6">
    <location>
        <begin position="627"/>
        <end position="703"/>
    </location>
</feature>
<gene>
    <name evidence="8" type="ORF">BMF94_5663</name>
</gene>
<keyword evidence="4" id="KW-0067">ATP-binding</keyword>
<organism evidence="8 9">
    <name type="scientific">Rhodotorula taiwanensis</name>
    <dbReference type="NCBI Taxonomy" id="741276"/>
    <lineage>
        <taxon>Eukaryota</taxon>
        <taxon>Fungi</taxon>
        <taxon>Dikarya</taxon>
        <taxon>Basidiomycota</taxon>
        <taxon>Pucciniomycotina</taxon>
        <taxon>Microbotryomycetes</taxon>
        <taxon>Sporidiobolales</taxon>
        <taxon>Sporidiobolaceae</taxon>
        <taxon>Rhodotorula</taxon>
    </lineage>
</organism>
<feature type="binding site" evidence="4">
    <location>
        <begin position="143"/>
        <end position="150"/>
    </location>
    <ligand>
        <name>ATP</name>
        <dbReference type="ChEBI" id="CHEBI:30616"/>
    </ligand>
</feature>
<comment type="similarity">
    <text evidence="4">Belongs to the TRAFAC class myosin-kinesin ATPase superfamily. Kinesin family.</text>
</comment>
<dbReference type="PANTHER" id="PTHR47968">
    <property type="entry name" value="CENTROMERE PROTEIN E"/>
    <property type="match status" value="1"/>
</dbReference>
<evidence type="ECO:0000256" key="6">
    <source>
        <dbReference type="SAM" id="MobiDB-lite"/>
    </source>
</evidence>
<dbReference type="SMART" id="SM00129">
    <property type="entry name" value="KISc"/>
    <property type="match status" value="1"/>
</dbReference>
<feature type="coiled-coil region" evidence="5">
    <location>
        <begin position="400"/>
        <end position="464"/>
    </location>
</feature>
<keyword evidence="9" id="KW-1185">Reference proteome</keyword>
<dbReference type="EMBL" id="PJQD01000085">
    <property type="protein sequence ID" value="POY71351.1"/>
    <property type="molecule type" value="Genomic_DNA"/>
</dbReference>
<dbReference type="Gene3D" id="3.40.850.10">
    <property type="entry name" value="Kinesin motor domain"/>
    <property type="match status" value="1"/>
</dbReference>
<dbReference type="GO" id="GO:0005524">
    <property type="term" value="F:ATP binding"/>
    <property type="evidence" value="ECO:0007669"/>
    <property type="project" value="UniProtKB-UniRule"/>
</dbReference>
<dbReference type="PANTHER" id="PTHR47968:SF13">
    <property type="entry name" value="KINESIN-LIKE PROTEIN KIF19 ISOFORM X1"/>
    <property type="match status" value="1"/>
</dbReference>
<keyword evidence="2 5" id="KW-0175">Coiled coil</keyword>
<dbReference type="SUPFAM" id="SSF52540">
    <property type="entry name" value="P-loop containing nucleoside triphosphate hydrolases"/>
    <property type="match status" value="1"/>
</dbReference>
<evidence type="ECO:0000256" key="5">
    <source>
        <dbReference type="SAM" id="Coils"/>
    </source>
</evidence>
<dbReference type="STRING" id="741276.A0A2S5B3T1"/>
<dbReference type="InterPro" id="IPR001752">
    <property type="entry name" value="Kinesin_motor_dom"/>
</dbReference>
<accession>A0A2S5B3T1</accession>
<evidence type="ECO:0000256" key="2">
    <source>
        <dbReference type="ARBA" id="ARBA00023054"/>
    </source>
</evidence>
<feature type="domain" description="Kinesin motor" evidence="7">
    <location>
        <begin position="4"/>
        <end position="385"/>
    </location>
</feature>
<dbReference type="OrthoDB" id="3176171at2759"/>
<feature type="region of interest" description="Disordered" evidence="6">
    <location>
        <begin position="715"/>
        <end position="737"/>
    </location>
</feature>
<reference evidence="8 9" key="1">
    <citation type="journal article" date="2018" name="Front. Microbiol.">
        <title>Prospects for Fungal Bioremediation of Acidic Radioactive Waste Sites: Characterization and Genome Sequence of Rhodotorula taiwanensis MD1149.</title>
        <authorList>
            <person name="Tkavc R."/>
            <person name="Matrosova V.Y."/>
            <person name="Grichenko O.E."/>
            <person name="Gostincar C."/>
            <person name="Volpe R.P."/>
            <person name="Klimenkova P."/>
            <person name="Gaidamakova E.K."/>
            <person name="Zhou C.E."/>
            <person name="Stewart B.J."/>
            <person name="Lyman M.G."/>
            <person name="Malfatti S.A."/>
            <person name="Rubinfeld B."/>
            <person name="Courtot M."/>
            <person name="Singh J."/>
            <person name="Dalgard C.L."/>
            <person name="Hamilton T."/>
            <person name="Frey K.G."/>
            <person name="Gunde-Cimerman N."/>
            <person name="Dugan L."/>
            <person name="Daly M.J."/>
        </authorList>
    </citation>
    <scope>NUCLEOTIDE SEQUENCE [LARGE SCALE GENOMIC DNA]</scope>
    <source>
        <strain evidence="8 9">MD1149</strain>
    </source>
</reference>
<proteinExistence type="inferred from homology"/>
<dbReference type="PRINTS" id="PR00380">
    <property type="entry name" value="KINESINHEAVY"/>
</dbReference>
<keyword evidence="3 4" id="KW-0505">Motor protein</keyword>
<dbReference type="PROSITE" id="PS50067">
    <property type="entry name" value="KINESIN_MOTOR_2"/>
    <property type="match status" value="1"/>
</dbReference>
<feature type="compositionally biased region" description="Low complexity" evidence="6">
    <location>
        <begin position="715"/>
        <end position="730"/>
    </location>
</feature>
<dbReference type="CDD" id="cd01370">
    <property type="entry name" value="KISc_KIP3_like"/>
    <property type="match status" value="1"/>
</dbReference>